<keyword evidence="1" id="KW-0472">Membrane</keyword>
<proteinExistence type="predicted"/>
<name>A0AAD2AJK4_9LAMI</name>
<dbReference type="PANTHER" id="PTHR35292:SF3">
    <property type="entry name" value="EXPRESSED PROTEIN"/>
    <property type="match status" value="1"/>
</dbReference>
<dbReference type="EMBL" id="OU503058">
    <property type="protein sequence ID" value="CAI9787581.1"/>
    <property type="molecule type" value="Genomic_DNA"/>
</dbReference>
<dbReference type="AlphaFoldDB" id="A0AAD2AJK4"/>
<keyword evidence="1" id="KW-1133">Transmembrane helix</keyword>
<keyword evidence="1" id="KW-0812">Transmembrane</keyword>
<sequence length="101" mass="11032">MATSLAAMMECRAATFARLSSPGSTARFTYLALHRGLTSAADHNGPTKVDCWKDPMGPSKWKEEHFVIVSLSGWGLLILGGYKFFTGGKKNNEEKLVEATH</sequence>
<accession>A0AAD2AJK4</accession>
<evidence type="ECO:0000313" key="2">
    <source>
        <dbReference type="EMBL" id="CAI9787581.1"/>
    </source>
</evidence>
<dbReference type="PANTHER" id="PTHR35292">
    <property type="entry name" value="EXPRESSED PROTEIN"/>
    <property type="match status" value="1"/>
</dbReference>
<organism evidence="2 3">
    <name type="scientific">Fraxinus pennsylvanica</name>
    <dbReference type="NCBI Taxonomy" id="56036"/>
    <lineage>
        <taxon>Eukaryota</taxon>
        <taxon>Viridiplantae</taxon>
        <taxon>Streptophyta</taxon>
        <taxon>Embryophyta</taxon>
        <taxon>Tracheophyta</taxon>
        <taxon>Spermatophyta</taxon>
        <taxon>Magnoliopsida</taxon>
        <taxon>eudicotyledons</taxon>
        <taxon>Gunneridae</taxon>
        <taxon>Pentapetalae</taxon>
        <taxon>asterids</taxon>
        <taxon>lamiids</taxon>
        <taxon>Lamiales</taxon>
        <taxon>Oleaceae</taxon>
        <taxon>Oleeae</taxon>
        <taxon>Fraxinus</taxon>
    </lineage>
</organism>
<evidence type="ECO:0000256" key="1">
    <source>
        <dbReference type="SAM" id="Phobius"/>
    </source>
</evidence>
<dbReference type="Proteomes" id="UP000834106">
    <property type="component" value="Chromosome 23"/>
</dbReference>
<reference evidence="2" key="1">
    <citation type="submission" date="2023-05" db="EMBL/GenBank/DDBJ databases">
        <authorList>
            <person name="Huff M."/>
        </authorList>
    </citation>
    <scope>NUCLEOTIDE SEQUENCE</scope>
</reference>
<protein>
    <submittedName>
        <fullName evidence="2">Uncharacterized protein</fullName>
    </submittedName>
</protein>
<evidence type="ECO:0000313" key="3">
    <source>
        <dbReference type="Proteomes" id="UP000834106"/>
    </source>
</evidence>
<keyword evidence="3" id="KW-1185">Reference proteome</keyword>
<feature type="transmembrane region" description="Helical" evidence="1">
    <location>
        <begin position="65"/>
        <end position="85"/>
    </location>
</feature>
<gene>
    <name evidence="2" type="ORF">FPE_LOCUS35011</name>
</gene>